<protein>
    <recommendedName>
        <fullName evidence="1">DUF6699 domain-containing protein</fullName>
    </recommendedName>
</protein>
<comment type="caution">
    <text evidence="2">The sequence shown here is derived from an EMBL/GenBank/DDBJ whole genome shotgun (WGS) entry which is preliminary data.</text>
</comment>
<sequence length="119" mass="13156">LTSPGPATPVQQPIALGDVLALHRSLHSRITAADWATLTTEEERARVSRAFTRRCRAEAVETGAAPAALRDREIEERNDGVKRVDFLQGKTVLKELVSVEGSFQAGHPVKEPRRLILFF</sequence>
<dbReference type="EMBL" id="JARKIB010000028">
    <property type="protein sequence ID" value="KAJ7764262.1"/>
    <property type="molecule type" value="Genomic_DNA"/>
</dbReference>
<accession>A0AAD7JIQ1</accession>
<keyword evidence="3" id="KW-1185">Reference proteome</keyword>
<gene>
    <name evidence="2" type="ORF">B0H16DRAFT_1310789</name>
</gene>
<dbReference type="Pfam" id="PF20415">
    <property type="entry name" value="DUF6699"/>
    <property type="match status" value="1"/>
</dbReference>
<proteinExistence type="predicted"/>
<reference evidence="2" key="1">
    <citation type="submission" date="2023-03" db="EMBL/GenBank/DDBJ databases">
        <title>Massive genome expansion in bonnet fungi (Mycena s.s.) driven by repeated elements and novel gene families across ecological guilds.</title>
        <authorList>
            <consortium name="Lawrence Berkeley National Laboratory"/>
            <person name="Harder C.B."/>
            <person name="Miyauchi S."/>
            <person name="Viragh M."/>
            <person name="Kuo A."/>
            <person name="Thoen E."/>
            <person name="Andreopoulos B."/>
            <person name="Lu D."/>
            <person name="Skrede I."/>
            <person name="Drula E."/>
            <person name="Henrissat B."/>
            <person name="Morin E."/>
            <person name="Kohler A."/>
            <person name="Barry K."/>
            <person name="LaButti K."/>
            <person name="Morin E."/>
            <person name="Salamov A."/>
            <person name="Lipzen A."/>
            <person name="Mereny Z."/>
            <person name="Hegedus B."/>
            <person name="Baldrian P."/>
            <person name="Stursova M."/>
            <person name="Weitz H."/>
            <person name="Taylor A."/>
            <person name="Grigoriev I.V."/>
            <person name="Nagy L.G."/>
            <person name="Martin F."/>
            <person name="Kauserud H."/>
        </authorList>
    </citation>
    <scope>NUCLEOTIDE SEQUENCE</scope>
    <source>
        <strain evidence="2">CBHHK182m</strain>
    </source>
</reference>
<name>A0AAD7JIQ1_9AGAR</name>
<feature type="domain" description="DUF6699" evidence="1">
    <location>
        <begin position="12"/>
        <end position="98"/>
    </location>
</feature>
<evidence type="ECO:0000313" key="2">
    <source>
        <dbReference type="EMBL" id="KAJ7764262.1"/>
    </source>
</evidence>
<evidence type="ECO:0000313" key="3">
    <source>
        <dbReference type="Proteomes" id="UP001215598"/>
    </source>
</evidence>
<organism evidence="2 3">
    <name type="scientific">Mycena metata</name>
    <dbReference type="NCBI Taxonomy" id="1033252"/>
    <lineage>
        <taxon>Eukaryota</taxon>
        <taxon>Fungi</taxon>
        <taxon>Dikarya</taxon>
        <taxon>Basidiomycota</taxon>
        <taxon>Agaricomycotina</taxon>
        <taxon>Agaricomycetes</taxon>
        <taxon>Agaricomycetidae</taxon>
        <taxon>Agaricales</taxon>
        <taxon>Marasmiineae</taxon>
        <taxon>Mycenaceae</taxon>
        <taxon>Mycena</taxon>
    </lineage>
</organism>
<evidence type="ECO:0000259" key="1">
    <source>
        <dbReference type="Pfam" id="PF20415"/>
    </source>
</evidence>
<feature type="non-terminal residue" evidence="2">
    <location>
        <position position="1"/>
    </location>
</feature>
<dbReference type="Proteomes" id="UP001215598">
    <property type="component" value="Unassembled WGS sequence"/>
</dbReference>
<dbReference type="InterPro" id="IPR046522">
    <property type="entry name" value="DUF6699"/>
</dbReference>
<dbReference type="AlphaFoldDB" id="A0AAD7JIQ1"/>